<evidence type="ECO:0000313" key="2">
    <source>
        <dbReference type="Proteomes" id="UP001597052"/>
    </source>
</evidence>
<dbReference type="SUPFAM" id="SSF53850">
    <property type="entry name" value="Periplasmic binding protein-like II"/>
    <property type="match status" value="1"/>
</dbReference>
<keyword evidence="2" id="KW-1185">Reference proteome</keyword>
<proteinExistence type="predicted"/>
<gene>
    <name evidence="1" type="ORF">ACFSBW_19775</name>
</gene>
<feature type="non-terminal residue" evidence="1">
    <location>
        <position position="1"/>
    </location>
</feature>
<dbReference type="Gene3D" id="3.40.190.10">
    <property type="entry name" value="Periplasmic binding protein-like II"/>
    <property type="match status" value="1"/>
</dbReference>
<organism evidence="1 2">
    <name type="scientific">Halohasta litorea</name>
    <dbReference type="NCBI Taxonomy" id="869891"/>
    <lineage>
        <taxon>Archaea</taxon>
        <taxon>Methanobacteriati</taxon>
        <taxon>Methanobacteriota</taxon>
        <taxon>Stenosarchaea group</taxon>
        <taxon>Halobacteria</taxon>
        <taxon>Halobacteriales</taxon>
        <taxon>Haloferacaceae</taxon>
        <taxon>Halohasta</taxon>
    </lineage>
</organism>
<evidence type="ECO:0000313" key="1">
    <source>
        <dbReference type="EMBL" id="MFD1644057.1"/>
    </source>
</evidence>
<feature type="non-terminal residue" evidence="1">
    <location>
        <position position="174"/>
    </location>
</feature>
<sequence length="174" mass="19657">QAESNVTLSAEIDDLAELSEVVDTQAESVATATQQQTTLTKRISTRANDLKGNVDSLESSLETFAASEWGKRINDHCRDAGIDWKQYAGTTLTFGMSEHMFTQTTEPFLEDFEQLTGIRVKYETYPEEKLFGEIERDLSDQTGRFDGFYLGLWPAANYHANGWVKDLHQYIDDA</sequence>
<dbReference type="Proteomes" id="UP001597052">
    <property type="component" value="Unassembled WGS sequence"/>
</dbReference>
<comment type="caution">
    <text evidence="1">The sequence shown here is derived from an EMBL/GenBank/DDBJ whole genome shotgun (WGS) entry which is preliminary data.</text>
</comment>
<protein>
    <submittedName>
        <fullName evidence="1">Chemotaxis protein</fullName>
    </submittedName>
</protein>
<dbReference type="EMBL" id="JBHUDM010000047">
    <property type="protein sequence ID" value="MFD1644057.1"/>
    <property type="molecule type" value="Genomic_DNA"/>
</dbReference>
<reference evidence="1 2" key="1">
    <citation type="journal article" date="2019" name="Int. J. Syst. Evol. Microbiol.">
        <title>The Global Catalogue of Microorganisms (GCM) 10K type strain sequencing project: providing services to taxonomists for standard genome sequencing and annotation.</title>
        <authorList>
            <consortium name="The Broad Institute Genomics Platform"/>
            <consortium name="The Broad Institute Genome Sequencing Center for Infectious Disease"/>
            <person name="Wu L."/>
            <person name="Ma J."/>
        </authorList>
    </citation>
    <scope>NUCLEOTIDE SEQUENCE [LARGE SCALE GENOMIC DNA]</scope>
    <source>
        <strain evidence="1 2">CGMCC 1.10593</strain>
    </source>
</reference>
<accession>A0ABD6DDL7</accession>
<dbReference type="AlphaFoldDB" id="A0ABD6DDL7"/>
<name>A0ABD6DDL7_9EURY</name>